<organism evidence="2 3">
    <name type="scientific">Mesorhabditis belari</name>
    <dbReference type="NCBI Taxonomy" id="2138241"/>
    <lineage>
        <taxon>Eukaryota</taxon>
        <taxon>Metazoa</taxon>
        <taxon>Ecdysozoa</taxon>
        <taxon>Nematoda</taxon>
        <taxon>Chromadorea</taxon>
        <taxon>Rhabditida</taxon>
        <taxon>Rhabditina</taxon>
        <taxon>Rhabditomorpha</taxon>
        <taxon>Rhabditoidea</taxon>
        <taxon>Rhabditidae</taxon>
        <taxon>Mesorhabditinae</taxon>
        <taxon>Mesorhabditis</taxon>
    </lineage>
</organism>
<evidence type="ECO:0000259" key="1">
    <source>
        <dbReference type="SMART" id="SM00587"/>
    </source>
</evidence>
<evidence type="ECO:0000313" key="3">
    <source>
        <dbReference type="WBParaSite" id="MBELARI_LOCUS8676"/>
    </source>
</evidence>
<keyword evidence="2" id="KW-1185">Reference proteome</keyword>
<dbReference type="InterPro" id="IPR012877">
    <property type="entry name" value="Dhs-27"/>
</dbReference>
<dbReference type="InterPro" id="IPR011009">
    <property type="entry name" value="Kinase-like_dom_sf"/>
</dbReference>
<dbReference type="SMART" id="SM00587">
    <property type="entry name" value="CHK"/>
    <property type="match status" value="2"/>
</dbReference>
<dbReference type="PANTHER" id="PTHR23020">
    <property type="entry name" value="UNCHARACTERIZED NUCLEAR HORMONE RECEPTOR-RELATED"/>
    <property type="match status" value="1"/>
</dbReference>
<reference evidence="3" key="1">
    <citation type="submission" date="2024-02" db="UniProtKB">
        <authorList>
            <consortium name="WormBaseParasite"/>
        </authorList>
    </citation>
    <scope>IDENTIFICATION</scope>
</reference>
<dbReference type="Gene3D" id="3.90.1200.10">
    <property type="match status" value="2"/>
</dbReference>
<sequence>MEKWGGFENSLISLILVKNKMQKHLRIMREMMPELSSQLDVIERKTGTLFTQSSFMQMRKDTCKGNHPVLCHGDIWTPNILWTKDDEGIFRLKAIVDWQFVHLGSPLEDLVLFFHSALSAESYRKNIFKFLHFYYEFLRKNLPKDSLLWESYEEFEKQYEIAYAYTMSLLLPMTLNDNEILFYTQSKEVLGIPETIPLAKYFCGRMYNEELGAGYILLEFIEKLSLCHVYHNLQEKPLIEIIGHLAQIAIRGLKLEKKIEKIEQKNAWDVILKDIAELTVTEKRFIDMKVVFPDQSTQIDYILQKFPSIFADFEKFQDLRMKNSPIRLLCHGDLWTTNILFTKDEKGEFQVKAFVDWQLFHIGSPVEDLVFLMYSALGPNEIKRTNFYLQVYYDLIKDAIGEEKCPWEDVAELIKQYETSYIHMISIIHPMNVNGFEDQIIACDENEIDWCRENFGLKSAAITAELCRCFEKWIQ</sequence>
<dbReference type="Proteomes" id="UP000887575">
    <property type="component" value="Unassembled WGS sequence"/>
</dbReference>
<evidence type="ECO:0000313" key="2">
    <source>
        <dbReference type="Proteomes" id="UP000887575"/>
    </source>
</evidence>
<dbReference type="AlphaFoldDB" id="A0AAF3FPT4"/>
<dbReference type="Pfam" id="PF07914">
    <property type="entry name" value="DUF1679"/>
    <property type="match status" value="2"/>
</dbReference>
<dbReference type="SUPFAM" id="SSF56112">
    <property type="entry name" value="Protein kinase-like (PK-like)"/>
    <property type="match status" value="2"/>
</dbReference>
<feature type="domain" description="CHK kinase-like" evidence="1">
    <location>
        <begin position="215"/>
        <end position="402"/>
    </location>
</feature>
<dbReference type="PANTHER" id="PTHR23020:SF15">
    <property type="entry name" value="CHK KINASE-LIKE DOMAIN-CONTAINING PROTEIN"/>
    <property type="match status" value="1"/>
</dbReference>
<accession>A0AAF3FPT4</accession>
<name>A0AAF3FPT4_9BILA</name>
<dbReference type="InterPro" id="IPR052961">
    <property type="entry name" value="Oxido-Kinase-like_Enzymes"/>
</dbReference>
<protein>
    <recommendedName>
        <fullName evidence="1">CHK kinase-like domain-containing protein</fullName>
    </recommendedName>
</protein>
<dbReference type="WBParaSite" id="MBELARI_LOCUS8676">
    <property type="protein sequence ID" value="MBELARI_LOCUS8676"/>
    <property type="gene ID" value="MBELARI_LOCUS8676"/>
</dbReference>
<feature type="domain" description="CHK kinase-like" evidence="1">
    <location>
        <begin position="5"/>
        <end position="144"/>
    </location>
</feature>
<dbReference type="InterPro" id="IPR015897">
    <property type="entry name" value="CHK_kinase-like"/>
</dbReference>
<proteinExistence type="predicted"/>